<dbReference type="VEuPathDB" id="FungiDB:SCHCODRAFT_02622410"/>
<dbReference type="GO" id="GO:0005730">
    <property type="term" value="C:nucleolus"/>
    <property type="evidence" value="ECO:0007669"/>
    <property type="project" value="TreeGrafter"/>
</dbReference>
<dbReference type="GO" id="GO:0003723">
    <property type="term" value="F:RNA binding"/>
    <property type="evidence" value="ECO:0007669"/>
    <property type="project" value="UniProtKB-UniRule"/>
</dbReference>
<dbReference type="HOGENOM" id="CLU_027451_2_2_1"/>
<feature type="domain" description="RRM" evidence="4">
    <location>
        <begin position="219"/>
        <end position="319"/>
    </location>
</feature>
<feature type="region of interest" description="Disordered" evidence="3">
    <location>
        <begin position="1"/>
        <end position="99"/>
    </location>
</feature>
<evidence type="ECO:0000313" key="5">
    <source>
        <dbReference type="EMBL" id="EFJ03089.1"/>
    </source>
</evidence>
<keyword evidence="1 2" id="KW-0694">RNA-binding</keyword>
<feature type="compositionally biased region" description="Basic and acidic residues" evidence="3">
    <location>
        <begin position="369"/>
        <end position="413"/>
    </location>
</feature>
<dbReference type="SMART" id="SM00360">
    <property type="entry name" value="RRM"/>
    <property type="match status" value="2"/>
</dbReference>
<sequence>MSSSSSSSSSASSTPEPQLPHKRKLAEASRATKVKAKAADGGEEDEAPVLSHAELRRQKKKAKLEAKAAAAEAVEDGSAPKKRKLANGQAAVDQPTKRQNSVWVGNMSFKTTQDDLRSFFKEAGEVTRINMPTKPSGRPGGSIENKGYAYVDFATPEAKAAAIALSEHPLIGRKLLIKDGDDFAGRPAPPGQDPTQLTAKTHSKTARRILNSQKQPPAPTLFVGNLSFETTVEDLQQMFESHRPAKDKAKKSEVKTESGAEPPQPWLRKVRMATFEDTGKCKGFAFIDFGTKEYAEEALINPRNHHLNGRDLQVEFASAEAVRRGAPRQPAEKDADGRPARPHKGKSAGYDRTKPKNPGSNKAAQKEASALKREKSGKPSKEEKKMQRKEAAGEGQDEKTEVGKWDRKADRGRPTRPMPHGRQKPGAALAGAPRQSAAILPSQGKKMTF</sequence>
<dbReference type="InterPro" id="IPR000504">
    <property type="entry name" value="RRM_dom"/>
</dbReference>
<dbReference type="eggNOG" id="KOG4210">
    <property type="taxonomic scope" value="Eukaryota"/>
</dbReference>
<evidence type="ECO:0000256" key="1">
    <source>
        <dbReference type="ARBA" id="ARBA00022884"/>
    </source>
</evidence>
<evidence type="ECO:0000259" key="4">
    <source>
        <dbReference type="PROSITE" id="PS50102"/>
    </source>
</evidence>
<proteinExistence type="predicted"/>
<gene>
    <name evidence="5" type="ORF">SCHCODRAFT_47280</name>
</gene>
<evidence type="ECO:0000313" key="6">
    <source>
        <dbReference type="Proteomes" id="UP000007431"/>
    </source>
</evidence>
<evidence type="ECO:0000256" key="2">
    <source>
        <dbReference type="PROSITE-ProRule" id="PRU00176"/>
    </source>
</evidence>
<keyword evidence="6" id="KW-1185">Reference proteome</keyword>
<feature type="compositionally biased region" description="Basic and acidic residues" evidence="3">
    <location>
        <begin position="240"/>
        <end position="258"/>
    </location>
</feature>
<dbReference type="Proteomes" id="UP000007431">
    <property type="component" value="Unassembled WGS sequence"/>
</dbReference>
<accession>D8PQL0</accession>
<dbReference type="InterPro" id="IPR012677">
    <property type="entry name" value="Nucleotide-bd_a/b_plait_sf"/>
</dbReference>
<feature type="compositionally biased region" description="Low complexity" evidence="3">
    <location>
        <begin position="1"/>
        <end position="13"/>
    </location>
</feature>
<dbReference type="Pfam" id="PF00076">
    <property type="entry name" value="RRM_1"/>
    <property type="match status" value="2"/>
</dbReference>
<dbReference type="InterPro" id="IPR035979">
    <property type="entry name" value="RBD_domain_sf"/>
</dbReference>
<feature type="domain" description="RRM" evidence="4">
    <location>
        <begin position="100"/>
        <end position="182"/>
    </location>
</feature>
<dbReference type="PANTHER" id="PTHR23236">
    <property type="entry name" value="EUKARYOTIC TRANSLATION INITIATION FACTOR 4B/4H"/>
    <property type="match status" value="1"/>
</dbReference>
<feature type="region of interest" description="Disordered" evidence="3">
    <location>
        <begin position="318"/>
        <end position="449"/>
    </location>
</feature>
<organism evidence="6">
    <name type="scientific">Schizophyllum commune (strain H4-8 / FGSC 9210)</name>
    <name type="common">Split gill fungus</name>
    <dbReference type="NCBI Taxonomy" id="578458"/>
    <lineage>
        <taxon>Eukaryota</taxon>
        <taxon>Fungi</taxon>
        <taxon>Dikarya</taxon>
        <taxon>Basidiomycota</taxon>
        <taxon>Agaricomycotina</taxon>
        <taxon>Agaricomycetes</taxon>
        <taxon>Agaricomycetidae</taxon>
        <taxon>Agaricales</taxon>
        <taxon>Schizophyllaceae</taxon>
        <taxon>Schizophyllum</taxon>
    </lineage>
</organism>
<dbReference type="STRING" id="578458.D8PQL0"/>
<dbReference type="FunCoup" id="D8PQL0">
    <property type="interactions" value="335"/>
</dbReference>
<name>D8PQL0_SCHCM</name>
<feature type="compositionally biased region" description="Basic and acidic residues" evidence="3">
    <location>
        <begin position="330"/>
        <end position="339"/>
    </location>
</feature>
<dbReference type="AlphaFoldDB" id="D8PQL0"/>
<dbReference type="PANTHER" id="PTHR23236:SF95">
    <property type="entry name" value="NUCLEOLAR PROTEIN 13"/>
    <property type="match status" value="1"/>
</dbReference>
<dbReference type="SUPFAM" id="SSF54928">
    <property type="entry name" value="RNA-binding domain, RBD"/>
    <property type="match status" value="2"/>
</dbReference>
<protein>
    <recommendedName>
        <fullName evidence="4">RRM domain-containing protein</fullName>
    </recommendedName>
</protein>
<dbReference type="EMBL" id="GL377302">
    <property type="protein sequence ID" value="EFJ03089.1"/>
    <property type="molecule type" value="Genomic_DNA"/>
</dbReference>
<dbReference type="PROSITE" id="PS50102">
    <property type="entry name" value="RRM"/>
    <property type="match status" value="2"/>
</dbReference>
<dbReference type="Gene3D" id="3.30.70.330">
    <property type="match status" value="2"/>
</dbReference>
<evidence type="ECO:0000256" key="3">
    <source>
        <dbReference type="SAM" id="MobiDB-lite"/>
    </source>
</evidence>
<dbReference type="InParanoid" id="D8PQL0"/>
<feature type="region of interest" description="Disordered" evidence="3">
    <location>
        <begin position="239"/>
        <end position="266"/>
    </location>
</feature>
<reference evidence="5 6" key="1">
    <citation type="journal article" date="2010" name="Nat. Biotechnol.">
        <title>Genome sequence of the model mushroom Schizophyllum commune.</title>
        <authorList>
            <person name="Ohm R.A."/>
            <person name="de Jong J.F."/>
            <person name="Lugones L.G."/>
            <person name="Aerts A."/>
            <person name="Kothe E."/>
            <person name="Stajich J.E."/>
            <person name="de Vries R.P."/>
            <person name="Record E."/>
            <person name="Levasseur A."/>
            <person name="Baker S.E."/>
            <person name="Bartholomew K.A."/>
            <person name="Coutinho P.M."/>
            <person name="Erdmann S."/>
            <person name="Fowler T.J."/>
            <person name="Gathman A.C."/>
            <person name="Lombard V."/>
            <person name="Henrissat B."/>
            <person name="Knabe N."/>
            <person name="Kuees U."/>
            <person name="Lilly W.W."/>
            <person name="Lindquist E."/>
            <person name="Lucas S."/>
            <person name="Magnuson J.K."/>
            <person name="Piumi F."/>
            <person name="Raudaskoski M."/>
            <person name="Salamov A."/>
            <person name="Schmutz J."/>
            <person name="Schwarze F.W.M.R."/>
            <person name="vanKuyk P.A."/>
            <person name="Horton J.S."/>
            <person name="Grigoriev I.V."/>
            <person name="Woesten H.A.B."/>
        </authorList>
    </citation>
    <scope>NUCLEOTIDE SEQUENCE [LARGE SCALE GENOMIC DNA]</scope>
    <source>
        <strain evidence="6">H4-8 / FGSC 9210</strain>
    </source>
</reference>
<dbReference type="OMA" id="RVWVNQL"/>